<dbReference type="InterPro" id="IPR026444">
    <property type="entry name" value="Secre_tail"/>
</dbReference>
<accession>A0A4P7W0X4</accession>
<feature type="chain" id="PRO_5020677195" evidence="1">
    <location>
        <begin position="21"/>
        <end position="106"/>
    </location>
</feature>
<sequence>MRQLIVIALVVISALLSSGAAPRWEAVDAPGRIFTEQRSDPEWTDVAVRDGHIYVISQREVNVKVFTILGQLISQETLPAGTHRLHMSAKGIYILKIGTTTRRVTI</sequence>
<dbReference type="AlphaFoldDB" id="A0A4P7W0X4"/>
<keyword evidence="1" id="KW-0732">Signal</keyword>
<dbReference type="Proteomes" id="UP000297149">
    <property type="component" value="Chromosome"/>
</dbReference>
<protein>
    <submittedName>
        <fullName evidence="2">T9SS type A sorting domain-containing protein</fullName>
    </submittedName>
</protein>
<organism evidence="2 3">
    <name type="scientific">Duncaniella dubosii</name>
    <dbReference type="NCBI Taxonomy" id="2518971"/>
    <lineage>
        <taxon>Bacteria</taxon>
        <taxon>Pseudomonadati</taxon>
        <taxon>Bacteroidota</taxon>
        <taxon>Bacteroidia</taxon>
        <taxon>Bacteroidales</taxon>
        <taxon>Muribaculaceae</taxon>
        <taxon>Duncaniella</taxon>
    </lineage>
</organism>
<feature type="signal peptide" evidence="1">
    <location>
        <begin position="1"/>
        <end position="20"/>
    </location>
</feature>
<proteinExistence type="predicted"/>
<reference evidence="3" key="1">
    <citation type="submission" date="2019-02" db="EMBL/GenBank/DDBJ databases">
        <title>Isolation and identification of novel species under the genus Muribaculum.</title>
        <authorList>
            <person name="Miyake S."/>
            <person name="Ding Y."/>
            <person name="Low A."/>
            <person name="Soh M."/>
            <person name="Seedorf H."/>
        </authorList>
    </citation>
    <scope>NUCLEOTIDE SEQUENCE [LARGE SCALE GENOMIC DNA]</scope>
    <source>
        <strain evidence="3">H5</strain>
    </source>
</reference>
<gene>
    <name evidence="2" type="ORF">E7747_04000</name>
</gene>
<keyword evidence="3" id="KW-1185">Reference proteome</keyword>
<evidence type="ECO:0000313" key="2">
    <source>
        <dbReference type="EMBL" id="QCD41534.1"/>
    </source>
</evidence>
<evidence type="ECO:0000256" key="1">
    <source>
        <dbReference type="SAM" id="SignalP"/>
    </source>
</evidence>
<dbReference type="RefSeq" id="WP_136414259.1">
    <property type="nucleotide sequence ID" value="NZ_CAXHQF010000152.1"/>
</dbReference>
<dbReference type="NCBIfam" id="TIGR04183">
    <property type="entry name" value="Por_Secre_tail"/>
    <property type="match status" value="1"/>
</dbReference>
<name>A0A4P7W0X4_9BACT</name>
<evidence type="ECO:0000313" key="3">
    <source>
        <dbReference type="Proteomes" id="UP000297149"/>
    </source>
</evidence>
<dbReference type="KEGG" id="ddb:E7747_04000"/>
<dbReference type="EMBL" id="CP039396">
    <property type="protein sequence ID" value="QCD41534.1"/>
    <property type="molecule type" value="Genomic_DNA"/>
</dbReference>